<dbReference type="Pfam" id="PF05157">
    <property type="entry name" value="MshEN"/>
    <property type="match status" value="1"/>
</dbReference>
<dbReference type="Gene3D" id="3.30.450.90">
    <property type="match status" value="1"/>
</dbReference>
<proteinExistence type="inferred from homology"/>
<dbReference type="InterPro" id="IPR037257">
    <property type="entry name" value="T2SS_E_N_sf"/>
</dbReference>
<dbReference type="STRING" id="1802701.A3A33_03400"/>
<name>A0A1F8GUY7_9BACT</name>
<organism evidence="5 6">
    <name type="scientific">Candidatus Yanofskybacteria bacterium RIFCSPLOWO2_01_FULL_49_25</name>
    <dbReference type="NCBI Taxonomy" id="1802701"/>
    <lineage>
        <taxon>Bacteria</taxon>
        <taxon>Candidatus Yanofskyibacteriota</taxon>
    </lineage>
</organism>
<dbReference type="GO" id="GO:0005524">
    <property type="term" value="F:ATP binding"/>
    <property type="evidence" value="ECO:0007669"/>
    <property type="project" value="UniProtKB-KW"/>
</dbReference>
<comment type="similarity">
    <text evidence="1">Belongs to the GSP E family.</text>
</comment>
<dbReference type="SMART" id="SM00382">
    <property type="entry name" value="AAA"/>
    <property type="match status" value="1"/>
</dbReference>
<evidence type="ECO:0000313" key="6">
    <source>
        <dbReference type="Proteomes" id="UP000179047"/>
    </source>
</evidence>
<dbReference type="CDD" id="cd01129">
    <property type="entry name" value="PulE-GspE-like"/>
    <property type="match status" value="1"/>
</dbReference>
<dbReference type="PANTHER" id="PTHR30258:SF1">
    <property type="entry name" value="PROTEIN TRANSPORT PROTEIN HOFB HOMOLOG"/>
    <property type="match status" value="1"/>
</dbReference>
<evidence type="ECO:0000256" key="1">
    <source>
        <dbReference type="ARBA" id="ARBA00006611"/>
    </source>
</evidence>
<accession>A0A1F8GUY7</accession>
<keyword evidence="2" id="KW-0547">Nucleotide-binding</keyword>
<keyword evidence="3" id="KW-0067">ATP-binding</keyword>
<dbReference type="PROSITE" id="PS00662">
    <property type="entry name" value="T2SP_E"/>
    <property type="match status" value="1"/>
</dbReference>
<evidence type="ECO:0000313" key="5">
    <source>
        <dbReference type="EMBL" id="OGN28800.1"/>
    </source>
</evidence>
<dbReference type="EMBL" id="MGKP01000012">
    <property type="protein sequence ID" value="OGN28800.1"/>
    <property type="molecule type" value="Genomic_DNA"/>
</dbReference>
<evidence type="ECO:0000256" key="2">
    <source>
        <dbReference type="ARBA" id="ARBA00022741"/>
    </source>
</evidence>
<dbReference type="InterPro" id="IPR007831">
    <property type="entry name" value="T2SS_GspE_N"/>
</dbReference>
<dbReference type="InterPro" id="IPR003593">
    <property type="entry name" value="AAA+_ATPase"/>
</dbReference>
<dbReference type="SUPFAM" id="SSF52540">
    <property type="entry name" value="P-loop containing nucleoside triphosphate hydrolases"/>
    <property type="match status" value="1"/>
</dbReference>
<dbReference type="InterPro" id="IPR001482">
    <property type="entry name" value="T2SS/T4SS_dom"/>
</dbReference>
<sequence>MLSQTPQLLVDALIQRGLVTSDIVADLEQEASSKEKDFGEVIVQRGIISDEELARIKSELYHLPILDAAGVQIPSDISKIVSDSTVNLYRVIPYAKDGDVLKVALVNPENIDALQALKFIASEQNLTLEKSIVGYTDFERLGRSFLSLSSEVGKALESIASDSTDKKELRISEKETDLKEITAEAPVTKIVAAIIKHAVETRTSDIHIEPHGEEIRLRFRVDGSLQTALSLPGNLLSALVTRIKILSELKIDETRLAQDGRFSTKFNDRTIDFRVSTFPTRTGEKVVLRILDPFVGDITLNDLGVEGRSLQLIKENIAKPFGSILITGPTGSGKSTTLAAILRMMNNEEINIVTLEDPIEYYVEGVNQSQIHEEIGYTFANGLRHILRQDPDVIMVGEIRDAETAGLATQAALTGHIVLSTLHTNNTIGVIPRLVDMGVEKYLIAPSLNLAAAQRLVRQLCTACRVKTAISESERDLIVQALKRMPKAALEGFPAQVAELYKAGPGCKECNGKAYKGRIAIFETLAMTDELERIILTGLSEEKLRAEAMRQGMITMFQDGIIKVLRGATSLEELLQVAQEADAEDA</sequence>
<evidence type="ECO:0000259" key="4">
    <source>
        <dbReference type="PROSITE" id="PS00662"/>
    </source>
</evidence>
<dbReference type="Gene3D" id="3.30.300.160">
    <property type="entry name" value="Type II secretion system, protein E, N-terminal domain"/>
    <property type="match status" value="1"/>
</dbReference>
<gene>
    <name evidence="5" type="ORF">A3A33_03400</name>
</gene>
<dbReference type="AlphaFoldDB" id="A0A1F8GUY7"/>
<dbReference type="PANTHER" id="PTHR30258">
    <property type="entry name" value="TYPE II SECRETION SYSTEM PROTEIN GSPE-RELATED"/>
    <property type="match status" value="1"/>
</dbReference>
<feature type="domain" description="Bacterial type II secretion system protein E" evidence="4">
    <location>
        <begin position="387"/>
        <end position="401"/>
    </location>
</feature>
<dbReference type="Proteomes" id="UP000179047">
    <property type="component" value="Unassembled WGS sequence"/>
</dbReference>
<evidence type="ECO:0000256" key="3">
    <source>
        <dbReference type="ARBA" id="ARBA00022840"/>
    </source>
</evidence>
<dbReference type="GO" id="GO:0016887">
    <property type="term" value="F:ATP hydrolysis activity"/>
    <property type="evidence" value="ECO:0007669"/>
    <property type="project" value="TreeGrafter"/>
</dbReference>
<comment type="caution">
    <text evidence="5">The sequence shown here is derived from an EMBL/GenBank/DDBJ whole genome shotgun (WGS) entry which is preliminary data.</text>
</comment>
<reference evidence="5 6" key="1">
    <citation type="journal article" date="2016" name="Nat. Commun.">
        <title>Thousands of microbial genomes shed light on interconnected biogeochemical processes in an aquifer system.</title>
        <authorList>
            <person name="Anantharaman K."/>
            <person name="Brown C.T."/>
            <person name="Hug L.A."/>
            <person name="Sharon I."/>
            <person name="Castelle C.J."/>
            <person name="Probst A.J."/>
            <person name="Thomas B.C."/>
            <person name="Singh A."/>
            <person name="Wilkins M.J."/>
            <person name="Karaoz U."/>
            <person name="Brodie E.L."/>
            <person name="Williams K.H."/>
            <person name="Hubbard S.S."/>
            <person name="Banfield J.F."/>
        </authorList>
    </citation>
    <scope>NUCLEOTIDE SEQUENCE [LARGE SCALE GENOMIC DNA]</scope>
</reference>
<dbReference type="SUPFAM" id="SSF160246">
    <property type="entry name" value="EspE N-terminal domain-like"/>
    <property type="match status" value="1"/>
</dbReference>
<protein>
    <recommendedName>
        <fullName evidence="4">Bacterial type II secretion system protein E domain-containing protein</fullName>
    </recommendedName>
</protein>
<dbReference type="Pfam" id="PF00437">
    <property type="entry name" value="T2SSE"/>
    <property type="match status" value="1"/>
</dbReference>
<dbReference type="InterPro" id="IPR027417">
    <property type="entry name" value="P-loop_NTPase"/>
</dbReference>
<dbReference type="GO" id="GO:0005886">
    <property type="term" value="C:plasma membrane"/>
    <property type="evidence" value="ECO:0007669"/>
    <property type="project" value="TreeGrafter"/>
</dbReference>
<dbReference type="Gene3D" id="3.40.50.300">
    <property type="entry name" value="P-loop containing nucleotide triphosphate hydrolases"/>
    <property type="match status" value="1"/>
</dbReference>